<feature type="domain" description="Polysaccharide pyruvyl transferase" evidence="1">
    <location>
        <begin position="14"/>
        <end position="264"/>
    </location>
</feature>
<reference evidence="2" key="1">
    <citation type="submission" date="2011-11" db="EMBL/GenBank/DDBJ databases">
        <title>Improved High-Quality Draft sequence of Desulfovibrio sp. U5L.</title>
        <authorList>
            <consortium name="US DOE Joint Genome Institute"/>
            <person name="Lucas S."/>
            <person name="Han J."/>
            <person name="Lapidus A."/>
            <person name="Cheng J.-F."/>
            <person name="Goodwin L."/>
            <person name="Pitluck S."/>
            <person name="Peters L."/>
            <person name="Ovchinnikova G."/>
            <person name="Held B."/>
            <person name="Detter J.C."/>
            <person name="Han C."/>
            <person name="Tapia R."/>
            <person name="Land M."/>
            <person name="Hauser L."/>
            <person name="Kyrpides N."/>
            <person name="Ivanova N."/>
            <person name="Pagani I."/>
            <person name="Gabster J."/>
            <person name="Walker C."/>
            <person name="Stolyar S."/>
            <person name="Stahl D."/>
            <person name="Arkin A."/>
            <person name="Dehal P."/>
            <person name="Hazen T."/>
            <person name="Woyke T."/>
        </authorList>
    </citation>
    <scope>NUCLEOTIDE SEQUENCE [LARGE SCALE GENOMIC DNA]</scope>
    <source>
        <strain evidence="2">U5L</strain>
    </source>
</reference>
<dbReference type="OrthoDB" id="9794124at2"/>
<sequence>MYISLFDTTIADNNLGNSIIMEAVDRYLDALFPEAFRIRLPYLDSIGQVSGGYIRQSDHVFFGGTNALSSDMSLYRQWGVDTGNLDAVRDVVLMGVGWWQYQPDPTQETAAILRRVLHSRAWHAVRDSYTASKLQSAGIENVLVTGCPTLWGLTPERCSAIPRNKAPAVLAALTDYNRRPDLDKPLMEMLSHHYERVFVWEQGPGDCDYARMLCPRAETVPPRLDALDALLASPLKLDYVGTRLHAGIRAMQFGRRSIILGIDNRALEKAQDFNLPVVPREDLNRLEVTINGPLETRLRLPWKAIRTWLGQFPEARPTDPTRMPPHGCRACLPSHENPLRSTRTAPISRVFGFDRGTPVDRYYIEIFLTGEARNIRGRVLEVGDAEYTGRLGTGVLRCDVLHACSGNGASIVGDLVTGENIPIGAFDCLVLTQTLNVLADPGAALATAFAALAPGGTLLVTTPGISQVSRYDMDRWGDFWRFTERSLALIANRAGAWAHLEIQSFGNVYAAKAFLDGLAAEELDRQALLRHDPDYPVLLGLAAVKPGGLSNGDRMVGSDSALQLR</sequence>
<evidence type="ECO:0000259" key="1">
    <source>
        <dbReference type="Pfam" id="PF04230"/>
    </source>
</evidence>
<dbReference type="eggNOG" id="COG1216">
    <property type="taxonomic scope" value="Bacteria"/>
</dbReference>
<name>I2Q7L6_9BACT</name>
<evidence type="ECO:0000313" key="2">
    <source>
        <dbReference type="EMBL" id="EIG55772.1"/>
    </source>
</evidence>
<dbReference type="EMBL" id="JH600067">
    <property type="protein sequence ID" value="EIG55772.1"/>
    <property type="molecule type" value="Genomic_DNA"/>
</dbReference>
<accession>I2Q7L6</accession>
<gene>
    <name evidence="2" type="ORF">DesU5LDRAFT_0048</name>
</gene>
<dbReference type="SUPFAM" id="SSF53335">
    <property type="entry name" value="S-adenosyl-L-methionine-dependent methyltransferases"/>
    <property type="match status" value="1"/>
</dbReference>
<protein>
    <recommendedName>
        <fullName evidence="1">Polysaccharide pyruvyl transferase domain-containing protein</fullName>
    </recommendedName>
</protein>
<dbReference type="InterPro" id="IPR029063">
    <property type="entry name" value="SAM-dependent_MTases_sf"/>
</dbReference>
<proteinExistence type="predicted"/>
<dbReference type="Pfam" id="PF13489">
    <property type="entry name" value="Methyltransf_23"/>
    <property type="match status" value="1"/>
</dbReference>
<dbReference type="AlphaFoldDB" id="I2Q7L6"/>
<dbReference type="Gene3D" id="3.40.50.150">
    <property type="entry name" value="Vaccinia Virus protein VP39"/>
    <property type="match status" value="1"/>
</dbReference>
<dbReference type="eggNOG" id="COG2327">
    <property type="taxonomic scope" value="Bacteria"/>
</dbReference>
<dbReference type="InterPro" id="IPR007345">
    <property type="entry name" value="Polysacch_pyruvyl_Trfase"/>
</dbReference>
<organism evidence="2">
    <name type="scientific">Desulfovibrio sp. U5L</name>
    <dbReference type="NCBI Taxonomy" id="596152"/>
    <lineage>
        <taxon>Bacteria</taxon>
        <taxon>Pseudomonadati</taxon>
        <taxon>Thermodesulfobacteriota</taxon>
        <taxon>Desulfovibrionia</taxon>
        <taxon>Desulfovibrionales</taxon>
        <taxon>Desulfovibrionaceae</taxon>
        <taxon>Desulfovibrio</taxon>
    </lineage>
</organism>
<dbReference type="HOGENOM" id="CLU_482121_0_0_7"/>
<dbReference type="STRING" id="596152.DesU5LDRAFT_0048"/>
<dbReference type="Pfam" id="PF04230">
    <property type="entry name" value="PS_pyruv_trans"/>
    <property type="match status" value="1"/>
</dbReference>